<keyword evidence="10" id="KW-1185">Reference proteome</keyword>
<dbReference type="InterPro" id="IPR023458">
    <property type="entry name" value="Met-tRNA_ligase_1"/>
</dbReference>
<feature type="domain" description="Methionyl/Leucyl tRNA synthetase" evidence="8">
    <location>
        <begin position="15"/>
        <end position="405"/>
    </location>
</feature>
<dbReference type="SUPFAM" id="SSF52374">
    <property type="entry name" value="Nucleotidylyl transferase"/>
    <property type="match status" value="1"/>
</dbReference>
<dbReference type="InterPro" id="IPR029038">
    <property type="entry name" value="MetRS_Zn"/>
</dbReference>
<dbReference type="SUPFAM" id="SSF57770">
    <property type="entry name" value="Methionyl-tRNA synthetase (MetRS), Zn-domain"/>
    <property type="match status" value="1"/>
</dbReference>
<dbReference type="GO" id="GO:0006431">
    <property type="term" value="P:methionyl-tRNA aminoacylation"/>
    <property type="evidence" value="ECO:0007669"/>
    <property type="project" value="TreeGrafter"/>
</dbReference>
<protein>
    <submittedName>
        <fullName evidence="9">Class I tRNA ligase family protein</fullName>
    </submittedName>
</protein>
<keyword evidence="5 7" id="KW-0030">Aminoacyl-tRNA synthetase</keyword>
<gene>
    <name evidence="9" type="ORF">IAG43_25520</name>
</gene>
<dbReference type="KEGG" id="sgj:IAG43_25520"/>
<keyword evidence="1 7" id="KW-0436">Ligase</keyword>
<evidence type="ECO:0000256" key="6">
    <source>
        <dbReference type="ARBA" id="ARBA00047364"/>
    </source>
</evidence>
<reference evidence="9 10" key="1">
    <citation type="submission" date="2020-08" db="EMBL/GenBank/DDBJ databases">
        <title>A novel species.</title>
        <authorList>
            <person name="Gao J."/>
        </authorList>
    </citation>
    <scope>NUCLEOTIDE SEQUENCE [LARGE SCALE GENOMIC DNA]</scope>
    <source>
        <strain evidence="9 10">CRPJ-33</strain>
    </source>
</reference>
<evidence type="ECO:0000256" key="7">
    <source>
        <dbReference type="RuleBase" id="RU363039"/>
    </source>
</evidence>
<dbReference type="InterPro" id="IPR001412">
    <property type="entry name" value="aa-tRNA-synth_I_CS"/>
</dbReference>
<dbReference type="PANTHER" id="PTHR45765">
    <property type="entry name" value="METHIONINE--TRNA LIGASE"/>
    <property type="match status" value="1"/>
</dbReference>
<comment type="catalytic activity">
    <reaction evidence="6">
        <text>tRNA(Met) + L-methionine + ATP = L-methionyl-tRNA(Met) + AMP + diphosphate</text>
        <dbReference type="Rhea" id="RHEA:13481"/>
        <dbReference type="Rhea" id="RHEA-COMP:9667"/>
        <dbReference type="Rhea" id="RHEA-COMP:9698"/>
        <dbReference type="ChEBI" id="CHEBI:30616"/>
        <dbReference type="ChEBI" id="CHEBI:33019"/>
        <dbReference type="ChEBI" id="CHEBI:57844"/>
        <dbReference type="ChEBI" id="CHEBI:78442"/>
        <dbReference type="ChEBI" id="CHEBI:78530"/>
        <dbReference type="ChEBI" id="CHEBI:456215"/>
        <dbReference type="EC" id="6.1.1.10"/>
    </reaction>
</comment>
<keyword evidence="4 7" id="KW-0648">Protein biosynthesis</keyword>
<dbReference type="Gene3D" id="2.20.28.20">
    <property type="entry name" value="Methionyl-tRNA synthetase, Zn-domain"/>
    <property type="match status" value="1"/>
</dbReference>
<dbReference type="Gene3D" id="3.40.50.620">
    <property type="entry name" value="HUPs"/>
    <property type="match status" value="1"/>
</dbReference>
<evidence type="ECO:0000256" key="4">
    <source>
        <dbReference type="ARBA" id="ARBA00022917"/>
    </source>
</evidence>
<accession>A0A7H0HZI5</accession>
<name>A0A7H0HZI5_9ACTN</name>
<dbReference type="AlphaFoldDB" id="A0A7H0HZI5"/>
<evidence type="ECO:0000313" key="9">
    <source>
        <dbReference type="EMBL" id="QNP65951.1"/>
    </source>
</evidence>
<sequence length="535" mass="57493">MNLLDLVRRGPARPHLVTAAYHTPNGPLHLGHIGGPFLSADVVARHLETLGHPVARISATDSHESYILMTARRASLAPETVATRYHDSALDALTGLGMRQDAWPDMHRDPYRAVYHERSHAAVADLERRGRLVRESEKLLHATATGRGLVGAFVHGRCPACGSGAAGSSCESCGLWFGPADLLDARPVLAEDGPAELRTVHSVFLPGDPRYFSGEEAARRFPPGYADLLEEYVAHNGRRIRLNHPLGWGVPWRGGAANDVHLSYGTGTYAAFSVLRDLYREADPAGRDAFARDTDVVTVATGGYDATLPWMFVLAFMDDDTDWQPHQHHIMNRFLLLNGAKFSTSRGHVIWAHDYLAAGLPVDPLRGYLASLSDAGRESDFRTAEFADWTSRVLAGRWDPAVRRALRDGTGDTAPVPHSFTAEAVAALTATADALRPPTTSPRAALAVLDDWVARADRGLAPGEHATWLAVLAVLAQPLMPSFAGALWKALGAEGSPTLAGPLPGRVTAPGAYEGLPAVSRAAVEALLPRQEATG</sequence>
<evidence type="ECO:0000256" key="1">
    <source>
        <dbReference type="ARBA" id="ARBA00022598"/>
    </source>
</evidence>
<evidence type="ECO:0000256" key="2">
    <source>
        <dbReference type="ARBA" id="ARBA00022741"/>
    </source>
</evidence>
<keyword evidence="2 7" id="KW-0547">Nucleotide-binding</keyword>
<evidence type="ECO:0000259" key="8">
    <source>
        <dbReference type="Pfam" id="PF09334"/>
    </source>
</evidence>
<dbReference type="InterPro" id="IPR014729">
    <property type="entry name" value="Rossmann-like_a/b/a_fold"/>
</dbReference>
<dbReference type="Proteomes" id="UP000516230">
    <property type="component" value="Chromosome"/>
</dbReference>
<dbReference type="RefSeq" id="WP_187743015.1">
    <property type="nucleotide sequence ID" value="NZ_CP060825.1"/>
</dbReference>
<evidence type="ECO:0000313" key="10">
    <source>
        <dbReference type="Proteomes" id="UP000516230"/>
    </source>
</evidence>
<dbReference type="EMBL" id="CP060825">
    <property type="protein sequence ID" value="QNP65951.1"/>
    <property type="molecule type" value="Genomic_DNA"/>
</dbReference>
<proteinExistence type="inferred from homology"/>
<dbReference type="Pfam" id="PF09334">
    <property type="entry name" value="tRNA-synt_1g"/>
    <property type="match status" value="1"/>
</dbReference>
<dbReference type="PROSITE" id="PS00178">
    <property type="entry name" value="AA_TRNA_LIGASE_I"/>
    <property type="match status" value="1"/>
</dbReference>
<comment type="similarity">
    <text evidence="7">Belongs to the class-I aminoacyl-tRNA synthetase family.</text>
</comment>
<dbReference type="PANTHER" id="PTHR45765:SF1">
    <property type="entry name" value="METHIONINE--TRNA LIGASE, CYTOPLASMIC"/>
    <property type="match status" value="1"/>
</dbReference>
<dbReference type="GO" id="GO:0005524">
    <property type="term" value="F:ATP binding"/>
    <property type="evidence" value="ECO:0007669"/>
    <property type="project" value="UniProtKB-KW"/>
</dbReference>
<dbReference type="GO" id="GO:0005829">
    <property type="term" value="C:cytosol"/>
    <property type="evidence" value="ECO:0007669"/>
    <property type="project" value="TreeGrafter"/>
</dbReference>
<keyword evidence="3 7" id="KW-0067">ATP-binding</keyword>
<organism evidence="9 10">
    <name type="scientific">Streptomyces genisteinicus</name>
    <dbReference type="NCBI Taxonomy" id="2768068"/>
    <lineage>
        <taxon>Bacteria</taxon>
        <taxon>Bacillati</taxon>
        <taxon>Actinomycetota</taxon>
        <taxon>Actinomycetes</taxon>
        <taxon>Kitasatosporales</taxon>
        <taxon>Streptomycetaceae</taxon>
        <taxon>Streptomyces</taxon>
    </lineage>
</organism>
<evidence type="ECO:0000256" key="5">
    <source>
        <dbReference type="ARBA" id="ARBA00023146"/>
    </source>
</evidence>
<evidence type="ECO:0000256" key="3">
    <source>
        <dbReference type="ARBA" id="ARBA00022840"/>
    </source>
</evidence>
<dbReference type="InterPro" id="IPR015413">
    <property type="entry name" value="Methionyl/Leucyl_tRNA_Synth"/>
</dbReference>
<dbReference type="GO" id="GO:0004825">
    <property type="term" value="F:methionine-tRNA ligase activity"/>
    <property type="evidence" value="ECO:0007669"/>
    <property type="project" value="UniProtKB-EC"/>
</dbReference>